<organism evidence="1 2">
    <name type="scientific">Erythrobacter westpacificensis</name>
    <dbReference type="NCBI Taxonomy" id="1055231"/>
    <lineage>
        <taxon>Bacteria</taxon>
        <taxon>Pseudomonadati</taxon>
        <taxon>Pseudomonadota</taxon>
        <taxon>Alphaproteobacteria</taxon>
        <taxon>Sphingomonadales</taxon>
        <taxon>Erythrobacteraceae</taxon>
        <taxon>Erythrobacter/Porphyrobacter group</taxon>
        <taxon>Erythrobacter</taxon>
    </lineage>
</organism>
<protein>
    <submittedName>
        <fullName evidence="1">Uncharacterized protein</fullName>
    </submittedName>
</protein>
<evidence type="ECO:0000313" key="1">
    <source>
        <dbReference type="EMBL" id="GAA5058677.1"/>
    </source>
</evidence>
<dbReference type="Proteomes" id="UP001500518">
    <property type="component" value="Unassembled WGS sequence"/>
</dbReference>
<comment type="caution">
    <text evidence="1">The sequence shown here is derived from an EMBL/GenBank/DDBJ whole genome shotgun (WGS) entry which is preliminary data.</text>
</comment>
<keyword evidence="2" id="KW-1185">Reference proteome</keyword>
<evidence type="ECO:0000313" key="2">
    <source>
        <dbReference type="Proteomes" id="UP001500518"/>
    </source>
</evidence>
<sequence>MAIPLPLLVVEVHPPGEHSISHWGITTNLMSPHRGVIINAAFGPNYHSLPLGAQLTKAG</sequence>
<accession>A0ABP9KGV9</accession>
<dbReference type="EMBL" id="BAABHV010000019">
    <property type="protein sequence ID" value="GAA5058677.1"/>
    <property type="molecule type" value="Genomic_DNA"/>
</dbReference>
<name>A0ABP9KGV9_9SPHN</name>
<proteinExistence type="predicted"/>
<gene>
    <name evidence="1" type="ORF">GCM10023208_25310</name>
</gene>
<reference evidence="2" key="1">
    <citation type="journal article" date="2019" name="Int. J. Syst. Evol. Microbiol.">
        <title>The Global Catalogue of Microorganisms (GCM) 10K type strain sequencing project: providing services to taxonomists for standard genome sequencing and annotation.</title>
        <authorList>
            <consortium name="The Broad Institute Genomics Platform"/>
            <consortium name="The Broad Institute Genome Sequencing Center for Infectious Disease"/>
            <person name="Wu L."/>
            <person name="Ma J."/>
        </authorList>
    </citation>
    <scope>NUCLEOTIDE SEQUENCE [LARGE SCALE GENOMIC DNA]</scope>
    <source>
        <strain evidence="2">JCM 18014</strain>
    </source>
</reference>